<dbReference type="STRING" id="445710.ATSB10_15060"/>
<dbReference type="KEGG" id="dtx:ATSB10_15060"/>
<gene>
    <name evidence="2" type="ORF">ATSB10_15060</name>
</gene>
<dbReference type="OrthoDB" id="119963at2"/>
<evidence type="ECO:0000313" key="3">
    <source>
        <dbReference type="Proteomes" id="UP000077255"/>
    </source>
</evidence>
<dbReference type="NCBIfam" id="NF033537">
    <property type="entry name" value="lasso_biosyn_B2"/>
    <property type="match status" value="1"/>
</dbReference>
<dbReference type="Pfam" id="PF13471">
    <property type="entry name" value="Transglut_core3"/>
    <property type="match status" value="1"/>
</dbReference>
<dbReference type="EMBL" id="CP014841">
    <property type="protein sequence ID" value="AND68960.1"/>
    <property type="molecule type" value="Genomic_DNA"/>
</dbReference>
<accession>A0A160N026</accession>
<sequence>MDMLRLRDDLSFCLVDGHPIFLDIRKDRYFRLSGELERLFLGHIDNTAHSRQELAPLIERDILTWTLPRNCLQSVAVPTASCSALESTPAREAFHPGVAAEVLATVCWTQIQLKTRPLKAILDHLIDRRLRRATQAHDQKRKHVLSETSNFLNARKFVPIETCCLLDSLSIARFLARRHLHANIVFGVTGDPFSAHCWAQFDDAVLSDTIGHIRAYSVIRVI</sequence>
<proteinExistence type="predicted"/>
<organism evidence="2 3">
    <name type="scientific">Dyella thiooxydans</name>
    <dbReference type="NCBI Taxonomy" id="445710"/>
    <lineage>
        <taxon>Bacteria</taxon>
        <taxon>Pseudomonadati</taxon>
        <taxon>Pseudomonadota</taxon>
        <taxon>Gammaproteobacteria</taxon>
        <taxon>Lysobacterales</taxon>
        <taxon>Rhodanobacteraceae</taxon>
        <taxon>Dyella</taxon>
    </lineage>
</organism>
<dbReference type="InterPro" id="IPR032708">
    <property type="entry name" value="McjB_C"/>
</dbReference>
<dbReference type="InterPro" id="IPR053521">
    <property type="entry name" value="McjB-like"/>
</dbReference>
<evidence type="ECO:0000313" key="2">
    <source>
        <dbReference type="EMBL" id="AND68960.1"/>
    </source>
</evidence>
<evidence type="ECO:0000259" key="1">
    <source>
        <dbReference type="Pfam" id="PF13471"/>
    </source>
</evidence>
<dbReference type="PATRIC" id="fig|445710.3.peg.1500"/>
<dbReference type="AlphaFoldDB" id="A0A160N026"/>
<feature type="domain" description="Microcin J25-processing protein McjB C-terminal" evidence="1">
    <location>
        <begin position="123"/>
        <end position="220"/>
    </location>
</feature>
<protein>
    <recommendedName>
        <fullName evidence="1">Microcin J25-processing protein McjB C-terminal domain-containing protein</fullName>
    </recommendedName>
</protein>
<reference evidence="2 3" key="1">
    <citation type="submission" date="2016-02" db="EMBL/GenBank/DDBJ databases">
        <title>Complete genome sequencing and analysis of ATSB10, Dyella thiooxydans isolated from rhizosphere soil of sunflower (Helianthus annuus L.).</title>
        <authorList>
            <person name="Lee Y."/>
            <person name="Hwangbo K."/>
            <person name="Chung H."/>
            <person name="Yoo J."/>
            <person name="Kim K.Y."/>
            <person name="Sa T.M."/>
            <person name="Um Y."/>
            <person name="Madhaiyan M."/>
        </authorList>
    </citation>
    <scope>NUCLEOTIDE SEQUENCE [LARGE SCALE GENOMIC DNA]</scope>
    <source>
        <strain evidence="2 3">ATSB10</strain>
    </source>
</reference>
<dbReference type="RefSeq" id="WP_063671695.1">
    <property type="nucleotide sequence ID" value="NZ_CP014841.1"/>
</dbReference>
<dbReference type="Proteomes" id="UP000077255">
    <property type="component" value="Chromosome"/>
</dbReference>
<name>A0A160N026_9GAMM</name>
<keyword evidence="3" id="KW-1185">Reference proteome</keyword>